<dbReference type="GO" id="GO:0004483">
    <property type="term" value="F:methyltransferase cap1 activity"/>
    <property type="evidence" value="ECO:0007669"/>
    <property type="project" value="UniProtKB-ARBA"/>
</dbReference>
<accession>A0A6F9DA74</accession>
<dbReference type="GO" id="GO:0120550">
    <property type="term" value="F:methyltransferase cap2 activity"/>
    <property type="evidence" value="ECO:0007669"/>
    <property type="project" value="UniProtKB-EC"/>
</dbReference>
<feature type="active site" description="Proton acceptor" evidence="8">
    <location>
        <position position="258"/>
    </location>
</feature>
<keyword evidence="3 8" id="KW-0489">Methyltransferase</keyword>
<sequence>MESNDDISFTKIFNYDKTGNDWDLPEPATLFSCAKQDVNSLIQLKSSLNKVKSSLNGYDIKEWNKHTNYVNPAGRILQTVRKRFEPELPTQAWCKFYEILSHYLVIPFQCDTKFNAVHLCEAPGGFICSLNHFLKSHEQFKNVKYTWIANALNPYHEGNALDQCILDDRLICKTLRSWYFGKDNTGNIMQQDFLDDLKDKCKCHTTFDSNPVDLVTADGSFNCQSQPAEQETIVAHLKYTEAFTALHILGTGGTFVIKMFTLFEYHSVSLIYLFCCIFDSVTVIKPATSKAGNSEAYVVSAGYCGSITAKPYLDKMAEYFPFKDVIEKHMSMISVFPDSFLEQHVNCTKYFSEHQKVAIGRNVHLFHHRSRFFSTDIKALQQIFIQRYFDLCEMRRISPNSYIVRNPVAKSHFRQTPKMEGTFSKRVMQRNNLERPVVEQNLWNKPMDFNRMCDEPILNGVVLTSGLVPKEINSSLYCSTDVIVSYSNAYQEAATHGALQETPPTLQTGSKMLSENLQECICHIIRRYEGLVTTLCLLPDTRDKVSLYTSWFESLLKSTCPNSVMTFQSVEQQFSSNCTLGKPNFIFCNFVSDSNQVWCEVNLRSKIICALISILQALPNGGSCLVILPSVLLRLIAHALYIFSCTFEHIHIQATCLHHADTDLPGVAVVAENFGLQGSETLDRVLKLFQESSMESSGIVEFFPATYLMISEDSSLATSPKSKFVSALKSANEVCLDKLTTMLEKRLKLQTAV</sequence>
<keyword evidence="4 8" id="KW-0808">Transferase</keyword>
<dbReference type="PANTHER" id="PTHR16121">
    <property type="entry name" value="CAP-SPECIFIC MRNA (NUCLEOSIDE-2'-O-)-METHYLTRANSFERASE 1-RELATED"/>
    <property type="match status" value="1"/>
</dbReference>
<reference evidence="10" key="1">
    <citation type="submission" date="2020-04" db="EMBL/GenBank/DDBJ databases">
        <authorList>
            <person name="Neveu A P."/>
        </authorList>
    </citation>
    <scope>NUCLEOTIDE SEQUENCE</scope>
    <source>
        <tissue evidence="10">Whole embryo</tissue>
    </source>
</reference>
<dbReference type="GO" id="GO:0005737">
    <property type="term" value="C:cytoplasm"/>
    <property type="evidence" value="ECO:0007669"/>
    <property type="project" value="TreeGrafter"/>
</dbReference>
<dbReference type="InterPro" id="IPR029063">
    <property type="entry name" value="SAM-dependent_MTases_sf"/>
</dbReference>
<keyword evidence="5 8" id="KW-0949">S-adenosyl-L-methionine</keyword>
<organism evidence="10">
    <name type="scientific">Phallusia mammillata</name>
    <dbReference type="NCBI Taxonomy" id="59560"/>
    <lineage>
        <taxon>Eukaryota</taxon>
        <taxon>Metazoa</taxon>
        <taxon>Chordata</taxon>
        <taxon>Tunicata</taxon>
        <taxon>Ascidiacea</taxon>
        <taxon>Phlebobranchia</taxon>
        <taxon>Ascidiidae</taxon>
        <taxon>Phallusia</taxon>
    </lineage>
</organism>
<comment type="catalytic activity">
    <reaction evidence="7">
        <text>a 5'-end (N(7)-methyl 5'-triphosphoguanosine)-(2'-O-methyl-ribonucleoside)-(ribonucleotide) in mRNA + S-adenosyl-L-methionine = a 5'-end (N(7)-methyl 5'-triphosphoguanosine)-(2'-O-methyl-ribonucleoside)-(2'-O-methyl-ribonucleotide) in mRNA + S-adenosyl-L-homocysteine + H(+)</text>
        <dbReference type="Rhea" id="RHEA:67024"/>
        <dbReference type="Rhea" id="RHEA-COMP:17169"/>
        <dbReference type="Rhea" id="RHEA-COMP:17170"/>
        <dbReference type="ChEBI" id="CHEBI:15378"/>
        <dbReference type="ChEBI" id="CHEBI:57856"/>
        <dbReference type="ChEBI" id="CHEBI:59789"/>
        <dbReference type="ChEBI" id="CHEBI:167612"/>
        <dbReference type="ChEBI" id="CHEBI:167614"/>
        <dbReference type="EC" id="2.1.1.296"/>
    </reaction>
</comment>
<dbReference type="InterPro" id="IPR025807">
    <property type="entry name" value="Adrift-typ_MeTrfase"/>
</dbReference>
<feature type="binding site" evidence="8">
    <location>
        <position position="218"/>
    </location>
    <ligand>
        <name>S-adenosyl-L-methionine</name>
        <dbReference type="ChEBI" id="CHEBI:59789"/>
    </ligand>
</feature>
<feature type="binding site" evidence="8">
    <location>
        <position position="124"/>
    </location>
    <ligand>
        <name>S-adenosyl-L-methionine</name>
        <dbReference type="ChEBI" id="CHEBI:59789"/>
    </ligand>
</feature>
<dbReference type="GO" id="GO:0006370">
    <property type="term" value="P:7-methylguanosine mRNA capping"/>
    <property type="evidence" value="ECO:0007669"/>
    <property type="project" value="UniProtKB-KW"/>
</dbReference>
<evidence type="ECO:0000256" key="3">
    <source>
        <dbReference type="ARBA" id="ARBA00022603"/>
    </source>
</evidence>
<evidence type="ECO:0000256" key="5">
    <source>
        <dbReference type="ARBA" id="ARBA00022691"/>
    </source>
</evidence>
<dbReference type="InterPro" id="IPR050851">
    <property type="entry name" value="mRNA_Cap_2O-Ribose_MeTrfase"/>
</dbReference>
<dbReference type="GO" id="GO:0032259">
    <property type="term" value="P:methylation"/>
    <property type="evidence" value="ECO:0007669"/>
    <property type="project" value="UniProtKB-KW"/>
</dbReference>
<dbReference type="GO" id="GO:0005634">
    <property type="term" value="C:nucleus"/>
    <property type="evidence" value="ECO:0007669"/>
    <property type="project" value="TreeGrafter"/>
</dbReference>
<dbReference type="Gene3D" id="3.40.50.12760">
    <property type="match status" value="1"/>
</dbReference>
<evidence type="ECO:0000256" key="2">
    <source>
        <dbReference type="ARBA" id="ARBA00021134"/>
    </source>
</evidence>
<dbReference type="EC" id="2.1.1.296" evidence="1"/>
<keyword evidence="6" id="KW-0507">mRNA processing</keyword>
<dbReference type="InterPro" id="IPR002877">
    <property type="entry name" value="RNA_MeTrfase_FtsJ_dom"/>
</dbReference>
<dbReference type="Pfam" id="PF01728">
    <property type="entry name" value="FtsJ"/>
    <property type="match status" value="1"/>
</dbReference>
<evidence type="ECO:0000256" key="6">
    <source>
        <dbReference type="ARBA" id="ARBA00023042"/>
    </source>
</evidence>
<proteinExistence type="evidence at transcript level"/>
<gene>
    <name evidence="10" type="primary">Cmtr2</name>
</gene>
<evidence type="ECO:0000256" key="4">
    <source>
        <dbReference type="ARBA" id="ARBA00022679"/>
    </source>
</evidence>
<evidence type="ECO:0000256" key="1">
    <source>
        <dbReference type="ARBA" id="ARBA00012770"/>
    </source>
</evidence>
<evidence type="ECO:0000313" key="10">
    <source>
        <dbReference type="EMBL" id="CAB3231951.1"/>
    </source>
</evidence>
<keyword evidence="6" id="KW-0506">mRNA capping</keyword>
<dbReference type="PANTHER" id="PTHR16121:SF2">
    <property type="entry name" value="CAP-SPECIFIC MRNA (NUCLEOSIDE-2'-O-)-METHYLTRANSFERASE 2"/>
    <property type="match status" value="1"/>
</dbReference>
<name>A0A6F9DA74_9ASCI</name>
<protein>
    <recommendedName>
        <fullName evidence="2">Cap-specific mRNA (nucleoside-2'-O-)-methyltransferase 2</fullName>
        <ecNumber evidence="1">2.1.1.296</ecNumber>
    </recommendedName>
</protein>
<feature type="domain" description="Adrift-type SAM-dependent 2'-O-MTase" evidence="9">
    <location>
        <begin position="87"/>
        <end position="305"/>
    </location>
</feature>
<dbReference type="EMBL" id="LR784034">
    <property type="protein sequence ID" value="CAB3231951.1"/>
    <property type="molecule type" value="mRNA"/>
</dbReference>
<dbReference type="SUPFAM" id="SSF53335">
    <property type="entry name" value="S-adenosyl-L-methionine-dependent methyltransferases"/>
    <property type="match status" value="1"/>
</dbReference>
<dbReference type="PROSITE" id="PS51614">
    <property type="entry name" value="SAM_MT_ADRIFT"/>
    <property type="match status" value="1"/>
</dbReference>
<evidence type="ECO:0000256" key="7">
    <source>
        <dbReference type="ARBA" id="ARBA00049477"/>
    </source>
</evidence>
<evidence type="ECO:0000259" key="9">
    <source>
        <dbReference type="PROSITE" id="PS51614"/>
    </source>
</evidence>
<comment type="caution">
    <text evidence="8">Lacks conserved residue(s) required for the propagation of feature annotation.</text>
</comment>
<evidence type="ECO:0000256" key="8">
    <source>
        <dbReference type="PROSITE-ProRule" id="PRU00946"/>
    </source>
</evidence>
<dbReference type="AlphaFoldDB" id="A0A6F9DA74"/>